<keyword evidence="3" id="KW-1185">Reference proteome</keyword>
<dbReference type="AlphaFoldDB" id="A0A1M6TT20"/>
<dbReference type="RefSeq" id="WP_072715379.1">
    <property type="nucleotide sequence ID" value="NZ_FRAU01000004.1"/>
</dbReference>
<organism evidence="2 3">
    <name type="scientific">Rhodothermus profundi</name>
    <dbReference type="NCBI Taxonomy" id="633813"/>
    <lineage>
        <taxon>Bacteria</taxon>
        <taxon>Pseudomonadati</taxon>
        <taxon>Rhodothermota</taxon>
        <taxon>Rhodothermia</taxon>
        <taxon>Rhodothermales</taxon>
        <taxon>Rhodothermaceae</taxon>
        <taxon>Rhodothermus</taxon>
    </lineage>
</organism>
<feature type="compositionally biased region" description="Low complexity" evidence="1">
    <location>
        <begin position="62"/>
        <end position="72"/>
    </location>
</feature>
<evidence type="ECO:0000256" key="1">
    <source>
        <dbReference type="SAM" id="MobiDB-lite"/>
    </source>
</evidence>
<feature type="region of interest" description="Disordered" evidence="1">
    <location>
        <begin position="143"/>
        <end position="162"/>
    </location>
</feature>
<dbReference type="STRING" id="633813.SAMN04488087_1526"/>
<accession>A0A1M6TT20</accession>
<evidence type="ECO:0000313" key="3">
    <source>
        <dbReference type="Proteomes" id="UP000185812"/>
    </source>
</evidence>
<proteinExistence type="predicted"/>
<dbReference type="Proteomes" id="UP000185812">
    <property type="component" value="Unassembled WGS sequence"/>
</dbReference>
<feature type="compositionally biased region" description="Low complexity" evidence="1">
    <location>
        <begin position="110"/>
        <end position="119"/>
    </location>
</feature>
<reference evidence="3" key="1">
    <citation type="submission" date="2016-11" db="EMBL/GenBank/DDBJ databases">
        <authorList>
            <person name="Varghese N."/>
            <person name="Submissions S."/>
        </authorList>
    </citation>
    <scope>NUCLEOTIDE SEQUENCE [LARGE SCALE GENOMIC DNA]</scope>
    <source>
        <strain evidence="3">DSM 22212</strain>
    </source>
</reference>
<dbReference type="OrthoDB" id="9991949at2"/>
<evidence type="ECO:0000313" key="2">
    <source>
        <dbReference type="EMBL" id="SHK60152.1"/>
    </source>
</evidence>
<dbReference type="EMBL" id="FRAU01000004">
    <property type="protein sequence ID" value="SHK60152.1"/>
    <property type="molecule type" value="Genomic_DNA"/>
</dbReference>
<feature type="region of interest" description="Disordered" evidence="1">
    <location>
        <begin position="57"/>
        <end position="128"/>
    </location>
</feature>
<protein>
    <submittedName>
        <fullName evidence="2">Uncharacterized protein</fullName>
    </submittedName>
</protein>
<feature type="compositionally biased region" description="Pro residues" evidence="1">
    <location>
        <begin position="73"/>
        <end position="89"/>
    </location>
</feature>
<name>A0A1M6TT20_9BACT</name>
<gene>
    <name evidence="2" type="ORF">SAMN04488087_1526</name>
</gene>
<sequence length="162" mass="18287">MYDEQIRKLIEQFRAKFLELSSEEIQRLIEETKAEALAEARAIIKEQMLEAILEQSARMQLRQAPQPTQTTQPTPPPRKPEPTQRPPFETPRVTLVSRPETPSKPPSSKPEPAAVEAAEQNGTEVDGARKILREIENLRQQLSANEEWLTRGGSVADEHAGE</sequence>